<feature type="domain" description="Nudix hydrolase" evidence="3">
    <location>
        <begin position="56"/>
        <end position="187"/>
    </location>
</feature>
<evidence type="ECO:0000256" key="2">
    <source>
        <dbReference type="ARBA" id="ARBA00022801"/>
    </source>
</evidence>
<evidence type="ECO:0000313" key="4">
    <source>
        <dbReference type="EMBL" id="NEG72193.1"/>
    </source>
</evidence>
<comment type="cofactor">
    <cofactor evidence="1">
        <name>Mg(2+)</name>
        <dbReference type="ChEBI" id="CHEBI:18420"/>
    </cofactor>
</comment>
<organism evidence="4 5">
    <name type="scientific">Bifidobacterium ramosum</name>
    <dbReference type="NCBI Taxonomy" id="1798158"/>
    <lineage>
        <taxon>Bacteria</taxon>
        <taxon>Bacillati</taxon>
        <taxon>Actinomycetota</taxon>
        <taxon>Actinomycetes</taxon>
        <taxon>Bifidobacteriales</taxon>
        <taxon>Bifidobacteriaceae</taxon>
        <taxon>Bifidobacterium</taxon>
    </lineage>
</organism>
<evidence type="ECO:0000259" key="3">
    <source>
        <dbReference type="PROSITE" id="PS51462"/>
    </source>
</evidence>
<dbReference type="AlphaFoldDB" id="A0A7K3TES8"/>
<proteinExistence type="predicted"/>
<dbReference type="SUPFAM" id="SSF55811">
    <property type="entry name" value="Nudix"/>
    <property type="match status" value="1"/>
</dbReference>
<dbReference type="Proteomes" id="UP000469943">
    <property type="component" value="Unassembled WGS sequence"/>
</dbReference>
<dbReference type="Gene3D" id="3.90.79.10">
    <property type="entry name" value="Nucleoside Triphosphate Pyrophosphohydrolase"/>
    <property type="match status" value="1"/>
</dbReference>
<dbReference type="GO" id="GO:0006753">
    <property type="term" value="P:nucleoside phosphate metabolic process"/>
    <property type="evidence" value="ECO:0007669"/>
    <property type="project" value="TreeGrafter"/>
</dbReference>
<dbReference type="GO" id="GO:0016787">
    <property type="term" value="F:hydrolase activity"/>
    <property type="evidence" value="ECO:0007669"/>
    <property type="project" value="UniProtKB-KW"/>
</dbReference>
<sequence>MMSSSETYRPFDPWRTSPVKEESRKQIVATHYFNVDQVSLSTPKAGQFDRFVLQGNNGDGVGVLALTDDGRIPLVEQYRIPTHRWTLEIPGGHAEDPKETALDVAKRKLHEEAGYTATSYVQFSRFLNMPSFAAHHTALFFATHLSPADRASFGPETPRPDVRLYTLDEAYQMVVNGTIVDAKTIIAILRLYTAPDHNLGQ</sequence>
<dbReference type="InterPro" id="IPR000086">
    <property type="entry name" value="NUDIX_hydrolase_dom"/>
</dbReference>
<evidence type="ECO:0000256" key="1">
    <source>
        <dbReference type="ARBA" id="ARBA00001946"/>
    </source>
</evidence>
<dbReference type="RefSeq" id="WP_152358587.1">
    <property type="nucleotide sequence ID" value="NZ_WBSM01000008.1"/>
</dbReference>
<reference evidence="4 5" key="1">
    <citation type="submission" date="2019-10" db="EMBL/GenBank/DDBJ databases">
        <title>Bifidobacterium from non-human primates.</title>
        <authorList>
            <person name="Modesto M."/>
        </authorList>
    </citation>
    <scope>NUCLEOTIDE SEQUENCE [LARGE SCALE GENOMIC DNA]</scope>
    <source>
        <strain evidence="4 5">TREM</strain>
    </source>
</reference>
<gene>
    <name evidence="4" type="ORF">GFD24_08280</name>
</gene>
<protein>
    <submittedName>
        <fullName evidence="4">NUDIX domain-containing protein</fullName>
    </submittedName>
</protein>
<accession>A0A7K3TES8</accession>
<comment type="caution">
    <text evidence="4">The sequence shown here is derived from an EMBL/GenBank/DDBJ whole genome shotgun (WGS) entry which is preliminary data.</text>
</comment>
<dbReference type="OrthoDB" id="9806150at2"/>
<keyword evidence="2" id="KW-0378">Hydrolase</keyword>
<dbReference type="Pfam" id="PF00293">
    <property type="entry name" value="NUDIX"/>
    <property type="match status" value="1"/>
</dbReference>
<name>A0A7K3TES8_9BIFI</name>
<dbReference type="PROSITE" id="PS51462">
    <property type="entry name" value="NUDIX"/>
    <property type="match status" value="1"/>
</dbReference>
<dbReference type="PANTHER" id="PTHR11839">
    <property type="entry name" value="UDP/ADP-SUGAR PYROPHOSPHATASE"/>
    <property type="match status" value="1"/>
</dbReference>
<dbReference type="GO" id="GO:0019693">
    <property type="term" value="P:ribose phosphate metabolic process"/>
    <property type="evidence" value="ECO:0007669"/>
    <property type="project" value="TreeGrafter"/>
</dbReference>
<dbReference type="EMBL" id="WHZX01000006">
    <property type="protein sequence ID" value="NEG72193.1"/>
    <property type="molecule type" value="Genomic_DNA"/>
</dbReference>
<dbReference type="CDD" id="cd24161">
    <property type="entry name" value="NUDIX_ADPRase_Ndx2"/>
    <property type="match status" value="1"/>
</dbReference>
<dbReference type="PANTHER" id="PTHR11839:SF18">
    <property type="entry name" value="NUDIX HYDROLASE DOMAIN-CONTAINING PROTEIN"/>
    <property type="match status" value="1"/>
</dbReference>
<dbReference type="InterPro" id="IPR015797">
    <property type="entry name" value="NUDIX_hydrolase-like_dom_sf"/>
</dbReference>
<evidence type="ECO:0000313" key="5">
    <source>
        <dbReference type="Proteomes" id="UP000469943"/>
    </source>
</evidence>